<feature type="transmembrane region" description="Helical" evidence="1">
    <location>
        <begin position="249"/>
        <end position="270"/>
    </location>
</feature>
<dbReference type="GO" id="GO:0008381">
    <property type="term" value="F:mechanosensitive monoatomic ion channel activity"/>
    <property type="evidence" value="ECO:0007669"/>
    <property type="project" value="UniProtKB-ARBA"/>
</dbReference>
<proteinExistence type="predicted"/>
<dbReference type="PANTHER" id="PTHR30566:SF25">
    <property type="entry name" value="INNER MEMBRANE PROTEIN"/>
    <property type="match status" value="1"/>
</dbReference>
<dbReference type="AlphaFoldDB" id="A0A0D0QEZ6"/>
<comment type="caution">
    <text evidence="4">The sequence shown here is derived from an EMBL/GenBank/DDBJ whole genome shotgun (WGS) entry which is preliminary data.</text>
</comment>
<organism evidence="4 5">
    <name type="scientific">Wenxinia marina DSM 24838</name>
    <dbReference type="NCBI Taxonomy" id="1123501"/>
    <lineage>
        <taxon>Bacteria</taxon>
        <taxon>Pseudomonadati</taxon>
        <taxon>Pseudomonadota</taxon>
        <taxon>Alphaproteobacteria</taxon>
        <taxon>Rhodobacterales</taxon>
        <taxon>Roseobacteraceae</taxon>
        <taxon>Wenxinia</taxon>
    </lineage>
</organism>
<sequence length="553" mass="59545">MTGTIRTLLAALLACLVAASSLPAAAQDAGFDVDALNEGLAPPPDWLDRSTPQGTMESLQTAAGIGDWAAAAHLLDLTAVDPDEQTDAGAELAQGLFGVLERKVVIDWWDLPDRPDGALEPGDDDPAIALTPRSSIRLWTLDLGDRTVPIRLNRLQPPDGDPVWVFSAATVRNIPALRDLYQPSWVERSIPDPLRNDALWGLEYWELVALPLVLLMTGGAGWLLWRILGRIGSAMEGRGGGLVVAARAPLTLALVTLLLSTLAGSILVFSGRIDAVLSPLTAILFVVAALWLVVGLGDAILDRVISLDGMNYSKVDGDYEERRRTATRMVALRRAAIVVVALAGIGIVLNEVNVLRTLGVSLLASAGALTILIGFAARNVLANIMASLQIALNGSAKIGDKLLFQDRICTVERINFTFVQLLVWTGERLVVPVTEFVGEPFENWTMKEPGLTRIFTLKLAHTADAERLRAPYNEILDRLKSDGAEIGPDDGRGVHVTDHDVFGQDVLFKVPCTNPDTAWTLECTVREELLRAATRLGEEATPVFPDAQPAEAA</sequence>
<dbReference type="SUPFAM" id="SSF50182">
    <property type="entry name" value="Sm-like ribonucleoproteins"/>
    <property type="match status" value="1"/>
</dbReference>
<reference evidence="4 5" key="1">
    <citation type="submission" date="2013-01" db="EMBL/GenBank/DDBJ databases">
        <authorList>
            <person name="Fiebig A."/>
            <person name="Goeker M."/>
            <person name="Klenk H.-P.P."/>
        </authorList>
    </citation>
    <scope>NUCLEOTIDE SEQUENCE [LARGE SCALE GENOMIC DNA]</scope>
    <source>
        <strain evidence="4 5">DSM 24838</strain>
    </source>
</reference>
<dbReference type="InterPro" id="IPR010920">
    <property type="entry name" value="LSM_dom_sf"/>
</dbReference>
<evidence type="ECO:0000259" key="3">
    <source>
        <dbReference type="Pfam" id="PF00924"/>
    </source>
</evidence>
<feature type="domain" description="Mechanosensitive ion channel MscS" evidence="3">
    <location>
        <begin position="379"/>
        <end position="445"/>
    </location>
</feature>
<dbReference type="PANTHER" id="PTHR30566">
    <property type="entry name" value="YNAI-RELATED MECHANOSENSITIVE ION CHANNEL"/>
    <property type="match status" value="1"/>
</dbReference>
<keyword evidence="1" id="KW-0472">Membrane</keyword>
<protein>
    <submittedName>
        <fullName evidence="4">Small-conductance mechanosensitive channel</fullName>
    </submittedName>
</protein>
<feature type="transmembrane region" description="Helical" evidence="1">
    <location>
        <begin position="355"/>
        <end position="377"/>
    </location>
</feature>
<feature type="transmembrane region" description="Helical" evidence="1">
    <location>
        <begin position="331"/>
        <end position="349"/>
    </location>
</feature>
<evidence type="ECO:0000313" key="5">
    <source>
        <dbReference type="Proteomes" id="UP000035100"/>
    </source>
</evidence>
<dbReference type="GO" id="GO:0016020">
    <property type="term" value="C:membrane"/>
    <property type="evidence" value="ECO:0007669"/>
    <property type="project" value="InterPro"/>
</dbReference>
<dbReference type="Proteomes" id="UP000035100">
    <property type="component" value="Unassembled WGS sequence"/>
</dbReference>
<dbReference type="Gene3D" id="1.10.287.1260">
    <property type="match status" value="1"/>
</dbReference>
<keyword evidence="1" id="KW-0812">Transmembrane</keyword>
<gene>
    <name evidence="4" type="ORF">Wenmar_01927</name>
</gene>
<dbReference type="OrthoDB" id="9792218at2"/>
<keyword evidence="2" id="KW-0732">Signal</keyword>
<keyword evidence="1" id="KW-1133">Transmembrane helix</keyword>
<evidence type="ECO:0000313" key="4">
    <source>
        <dbReference type="EMBL" id="KIQ69563.1"/>
    </source>
</evidence>
<name>A0A0D0QEZ6_9RHOB</name>
<evidence type="ECO:0000256" key="1">
    <source>
        <dbReference type="SAM" id="Phobius"/>
    </source>
</evidence>
<feature type="chain" id="PRO_5002230667" evidence="2">
    <location>
        <begin position="27"/>
        <end position="553"/>
    </location>
</feature>
<dbReference type="PATRIC" id="fig|1123501.6.peg.2022"/>
<dbReference type="eggNOG" id="COG0668">
    <property type="taxonomic scope" value="Bacteria"/>
</dbReference>
<evidence type="ECO:0000256" key="2">
    <source>
        <dbReference type="SAM" id="SignalP"/>
    </source>
</evidence>
<dbReference type="STRING" id="1123501.Wenmar_01927"/>
<feature type="transmembrane region" description="Helical" evidence="1">
    <location>
        <begin position="276"/>
        <end position="301"/>
    </location>
</feature>
<dbReference type="RefSeq" id="WP_018303697.1">
    <property type="nucleotide sequence ID" value="NZ_KB902299.1"/>
</dbReference>
<dbReference type="EMBL" id="AONG01000009">
    <property type="protein sequence ID" value="KIQ69563.1"/>
    <property type="molecule type" value="Genomic_DNA"/>
</dbReference>
<dbReference type="Pfam" id="PF00924">
    <property type="entry name" value="MS_channel_2nd"/>
    <property type="match status" value="1"/>
</dbReference>
<keyword evidence="5" id="KW-1185">Reference proteome</keyword>
<feature type="signal peptide" evidence="2">
    <location>
        <begin position="1"/>
        <end position="26"/>
    </location>
</feature>
<feature type="transmembrane region" description="Helical" evidence="1">
    <location>
        <begin position="204"/>
        <end position="228"/>
    </location>
</feature>
<accession>A0A0D0QEZ6</accession>
<dbReference type="InterPro" id="IPR006685">
    <property type="entry name" value="MscS_channel_2nd"/>
</dbReference>